<dbReference type="Gene3D" id="3.90.176.10">
    <property type="entry name" value="Toxin ADP-ribosyltransferase, Chain A, domain 1"/>
    <property type="match status" value="1"/>
</dbReference>
<dbReference type="EC" id="2.4.2.31" evidence="10"/>
<evidence type="ECO:0000313" key="12">
    <source>
        <dbReference type="Proteomes" id="UP000265020"/>
    </source>
</evidence>
<dbReference type="SUPFAM" id="SSF56399">
    <property type="entry name" value="ADP-ribosylation"/>
    <property type="match status" value="1"/>
</dbReference>
<keyword evidence="6 10" id="KW-0521">NADP</keyword>
<keyword evidence="2 10" id="KW-0328">Glycosyltransferase</keyword>
<comment type="similarity">
    <text evidence="1 10">Belongs to the Arg-specific ADP-ribosyltransferase family.</text>
</comment>
<dbReference type="PANTHER" id="PTHR10339">
    <property type="entry name" value="ADP-RIBOSYLTRANSFERASE"/>
    <property type="match status" value="1"/>
</dbReference>
<keyword evidence="8" id="KW-1015">Disulfide bond</keyword>
<dbReference type="Proteomes" id="UP000265020">
    <property type="component" value="Unassembled WGS sequence"/>
</dbReference>
<evidence type="ECO:0000256" key="2">
    <source>
        <dbReference type="ARBA" id="ARBA00022676"/>
    </source>
</evidence>
<dbReference type="AlphaFoldDB" id="A0A3Q2E7Z6"/>
<name>A0A3Q2E7Z6_CYPVA</name>
<keyword evidence="3 10" id="KW-0808">Transferase</keyword>
<keyword evidence="4" id="KW-0548">Nucleotidyltransferase</keyword>
<dbReference type="PANTHER" id="PTHR10339:SF29">
    <property type="entry name" value="NAD(P)(+)--ARGININE ADP-RIBOSYLTRANSFERASE"/>
    <property type="match status" value="1"/>
</dbReference>
<evidence type="ECO:0000256" key="5">
    <source>
        <dbReference type="ARBA" id="ARBA00022729"/>
    </source>
</evidence>
<dbReference type="InterPro" id="IPR000768">
    <property type="entry name" value="ART"/>
</dbReference>
<dbReference type="Pfam" id="PF01129">
    <property type="entry name" value="ART"/>
    <property type="match status" value="1"/>
</dbReference>
<evidence type="ECO:0000256" key="8">
    <source>
        <dbReference type="ARBA" id="ARBA00023157"/>
    </source>
</evidence>
<dbReference type="PRINTS" id="PR00970">
    <property type="entry name" value="RIBTRNSFRASE"/>
</dbReference>
<accession>A0A3Q2E7Z6</accession>
<dbReference type="GO" id="GO:0106274">
    <property type="term" value="F:NAD+-protein-arginine ADP-ribosyltransferase activity"/>
    <property type="evidence" value="ECO:0007669"/>
    <property type="project" value="UniProtKB-EC"/>
</dbReference>
<dbReference type="FunFam" id="3.90.176.10:FF:000001">
    <property type="entry name" value="NAD(P)(+)--arginine ADP-ribosyltransferase"/>
    <property type="match status" value="1"/>
</dbReference>
<dbReference type="GeneTree" id="ENSGT01030000234601"/>
<dbReference type="OMA" id="ARWHWAK"/>
<keyword evidence="12" id="KW-1185">Reference proteome</keyword>
<keyword evidence="7 10" id="KW-0520">NAD</keyword>
<proteinExistence type="inferred from homology"/>
<evidence type="ECO:0000256" key="3">
    <source>
        <dbReference type="ARBA" id="ARBA00022679"/>
    </source>
</evidence>
<evidence type="ECO:0000256" key="9">
    <source>
        <dbReference type="ARBA" id="ARBA00047597"/>
    </source>
</evidence>
<evidence type="ECO:0000256" key="10">
    <source>
        <dbReference type="RuleBase" id="RU361228"/>
    </source>
</evidence>
<sequence length="271" mass="31673">MVTALTVRNSTRSASLLLSTRFDQSYPLDMAEESVDDRYSTCVTKMEEKVKNTYFKNEAKNTLFGEVWTKAENCAQRNLKEREKGDEALTKDHMQAICLYTAGGQENFYKIFNNAVKTMRNYYGSSFQFHSLHFWLTRVIQILKQPGCHITYRRTKTKFTGDVNKEIRFGTFTSSSNLSNLTNFGKKTCFKIETCYGAFLKKYPKLKDHEKEWLIPPYEKFKITSKGKTEGLFDCENILERFNMQNCKAREIPCDQKPCYTEDAVKMRYVQ</sequence>
<evidence type="ECO:0000313" key="11">
    <source>
        <dbReference type="Ensembl" id="ENSCVAP00000027684.1"/>
    </source>
</evidence>
<reference evidence="11" key="2">
    <citation type="submission" date="2025-09" db="UniProtKB">
        <authorList>
            <consortium name="Ensembl"/>
        </authorList>
    </citation>
    <scope>IDENTIFICATION</scope>
</reference>
<evidence type="ECO:0000256" key="4">
    <source>
        <dbReference type="ARBA" id="ARBA00022695"/>
    </source>
</evidence>
<evidence type="ECO:0000256" key="1">
    <source>
        <dbReference type="ARBA" id="ARBA00009558"/>
    </source>
</evidence>
<dbReference type="GO" id="GO:0003950">
    <property type="term" value="F:NAD+ poly-ADP-ribosyltransferase activity"/>
    <property type="evidence" value="ECO:0007669"/>
    <property type="project" value="TreeGrafter"/>
</dbReference>
<protein>
    <recommendedName>
        <fullName evidence="10">NAD(P)(+)--arginine ADP-ribosyltransferase</fullName>
        <ecNumber evidence="10">2.4.2.31</ecNumber>
    </recommendedName>
    <alternativeName>
        <fullName evidence="10">Mono(ADP-ribosyl)transferase</fullName>
    </alternativeName>
</protein>
<comment type="catalytic activity">
    <reaction evidence="9 10">
        <text>L-arginyl-[protein] + NAD(+) = N(omega)-(ADP-D-ribosyl)-L-arginyl-[protein] + nicotinamide + H(+)</text>
        <dbReference type="Rhea" id="RHEA:19149"/>
        <dbReference type="Rhea" id="RHEA-COMP:10532"/>
        <dbReference type="Rhea" id="RHEA-COMP:15087"/>
        <dbReference type="ChEBI" id="CHEBI:15378"/>
        <dbReference type="ChEBI" id="CHEBI:17154"/>
        <dbReference type="ChEBI" id="CHEBI:29965"/>
        <dbReference type="ChEBI" id="CHEBI:57540"/>
        <dbReference type="ChEBI" id="CHEBI:142554"/>
        <dbReference type="EC" id="2.4.2.31"/>
    </reaction>
</comment>
<evidence type="ECO:0000256" key="6">
    <source>
        <dbReference type="ARBA" id="ARBA00022857"/>
    </source>
</evidence>
<dbReference type="GO" id="GO:0016779">
    <property type="term" value="F:nucleotidyltransferase activity"/>
    <property type="evidence" value="ECO:0007669"/>
    <property type="project" value="UniProtKB-KW"/>
</dbReference>
<dbReference type="PROSITE" id="PS51996">
    <property type="entry name" value="TR_MART"/>
    <property type="match status" value="1"/>
</dbReference>
<keyword evidence="5" id="KW-0732">Signal</keyword>
<reference evidence="11" key="1">
    <citation type="submission" date="2025-08" db="UniProtKB">
        <authorList>
            <consortium name="Ensembl"/>
        </authorList>
    </citation>
    <scope>IDENTIFICATION</scope>
</reference>
<evidence type="ECO:0000256" key="7">
    <source>
        <dbReference type="ARBA" id="ARBA00023027"/>
    </source>
</evidence>
<dbReference type="Ensembl" id="ENSCVAT00000018966.1">
    <property type="protein sequence ID" value="ENSCVAP00000027684.1"/>
    <property type="gene ID" value="ENSCVAG00000014209.1"/>
</dbReference>
<dbReference type="InterPro" id="IPR050999">
    <property type="entry name" value="ADP-ribosyltransferase_ARG"/>
</dbReference>
<organism evidence="11 12">
    <name type="scientific">Cyprinodon variegatus</name>
    <name type="common">Sheepshead minnow</name>
    <dbReference type="NCBI Taxonomy" id="28743"/>
    <lineage>
        <taxon>Eukaryota</taxon>
        <taxon>Metazoa</taxon>
        <taxon>Chordata</taxon>
        <taxon>Craniata</taxon>
        <taxon>Vertebrata</taxon>
        <taxon>Euteleostomi</taxon>
        <taxon>Actinopterygii</taxon>
        <taxon>Neopterygii</taxon>
        <taxon>Teleostei</taxon>
        <taxon>Neoteleostei</taxon>
        <taxon>Acanthomorphata</taxon>
        <taxon>Ovalentaria</taxon>
        <taxon>Atherinomorphae</taxon>
        <taxon>Cyprinodontiformes</taxon>
        <taxon>Cyprinodontidae</taxon>
        <taxon>Cyprinodon</taxon>
    </lineage>
</organism>